<feature type="region of interest" description="Disordered" evidence="1">
    <location>
        <begin position="176"/>
        <end position="213"/>
    </location>
</feature>
<reference evidence="2" key="1">
    <citation type="submission" date="2020-04" db="EMBL/GenBank/DDBJ databases">
        <authorList>
            <person name="Alioto T."/>
            <person name="Alioto T."/>
            <person name="Gomez Garrido J."/>
        </authorList>
    </citation>
    <scope>NUCLEOTIDE SEQUENCE</scope>
    <source>
        <strain evidence="2">A484AB</strain>
    </source>
</reference>
<organism evidence="2 3">
    <name type="scientific">Paramuricea clavata</name>
    <name type="common">Red gorgonian</name>
    <name type="synonym">Violescent sea-whip</name>
    <dbReference type="NCBI Taxonomy" id="317549"/>
    <lineage>
        <taxon>Eukaryota</taxon>
        <taxon>Metazoa</taxon>
        <taxon>Cnidaria</taxon>
        <taxon>Anthozoa</taxon>
        <taxon>Octocorallia</taxon>
        <taxon>Malacalcyonacea</taxon>
        <taxon>Plexauridae</taxon>
        <taxon>Paramuricea</taxon>
    </lineage>
</organism>
<protein>
    <submittedName>
        <fullName evidence="2">Uncharacterized protein</fullName>
    </submittedName>
</protein>
<feature type="region of interest" description="Disordered" evidence="1">
    <location>
        <begin position="36"/>
        <end position="56"/>
    </location>
</feature>
<gene>
    <name evidence="2" type="ORF">PACLA_8A072389</name>
</gene>
<name>A0A7D9I3Y8_PARCT</name>
<dbReference type="EMBL" id="CACRXK020002925">
    <property type="protein sequence ID" value="CAB3996682.1"/>
    <property type="molecule type" value="Genomic_DNA"/>
</dbReference>
<dbReference type="AlphaFoldDB" id="A0A7D9I3Y8"/>
<accession>A0A7D9I3Y8</accession>
<proteinExistence type="predicted"/>
<sequence length="332" mass="37057">MRPFNSLTQVIRHCREVHLKGPPRRVEFHERSKNYFPKNQAPVQPERPAPSPVSTNLNQAPGNQAFVGVVPSPTPSNVLGGGPSINMNSNLLDQQFSNVMRMPTPALAQNMMNLTNAYGNQGMSTLPSQNTVNLQRSPAMMNGSPLPAGAVNQFAQMSSMGSNMAQQQFANTLQQFSSAYQQQQQQEQLPPPYPNVPLAPQQTQMSQPRPQAPPQNAMFPMQRPQPMETQTTDIQMAPLFHSPPPRQQRLLHSDAYLRYIEGLRDGTPHLSNWNPNKPDVTKLTPQQQSQLPVQWLGSAYNPHSSTVEALWALREHMLNDTLKLAKFSQDTT</sequence>
<feature type="compositionally biased region" description="Low complexity" evidence="1">
    <location>
        <begin position="176"/>
        <end position="188"/>
    </location>
</feature>
<keyword evidence="3" id="KW-1185">Reference proteome</keyword>
<dbReference type="OrthoDB" id="6021746at2759"/>
<evidence type="ECO:0000256" key="1">
    <source>
        <dbReference type="SAM" id="MobiDB-lite"/>
    </source>
</evidence>
<evidence type="ECO:0000313" key="2">
    <source>
        <dbReference type="EMBL" id="CAB3996682.1"/>
    </source>
</evidence>
<comment type="caution">
    <text evidence="2">The sequence shown here is derived from an EMBL/GenBank/DDBJ whole genome shotgun (WGS) entry which is preliminary data.</text>
</comment>
<dbReference type="Proteomes" id="UP001152795">
    <property type="component" value="Unassembled WGS sequence"/>
</dbReference>
<evidence type="ECO:0000313" key="3">
    <source>
        <dbReference type="Proteomes" id="UP001152795"/>
    </source>
</evidence>